<evidence type="ECO:0000256" key="1">
    <source>
        <dbReference type="SAM" id="MobiDB-lite"/>
    </source>
</evidence>
<comment type="caution">
    <text evidence="3">The sequence shown here is derived from an EMBL/GenBank/DDBJ whole genome shotgun (WGS) entry which is preliminary data.</text>
</comment>
<evidence type="ECO:0000313" key="3">
    <source>
        <dbReference type="EMBL" id="OGL78838.1"/>
    </source>
</evidence>
<dbReference type="GO" id="GO:0000272">
    <property type="term" value="P:polysaccharide catabolic process"/>
    <property type="evidence" value="ECO:0007669"/>
    <property type="project" value="InterPro"/>
</dbReference>
<proteinExistence type="predicted"/>
<dbReference type="InterPro" id="IPR002105">
    <property type="entry name" value="Dockerin_1_rpt"/>
</dbReference>
<accession>A0A1F7UM97</accession>
<dbReference type="Gene3D" id="1.10.1330.10">
    <property type="entry name" value="Dockerin domain"/>
    <property type="match status" value="1"/>
</dbReference>
<evidence type="ECO:0000256" key="2">
    <source>
        <dbReference type="SAM" id="SignalP"/>
    </source>
</evidence>
<organism evidence="3 4">
    <name type="scientific">Candidatus Uhrbacteria bacterium RIFCSPHIGHO2_12_FULL_60_25</name>
    <dbReference type="NCBI Taxonomy" id="1802399"/>
    <lineage>
        <taxon>Bacteria</taxon>
        <taxon>Candidatus Uhriibacteriota</taxon>
    </lineage>
</organism>
<feature type="region of interest" description="Disordered" evidence="1">
    <location>
        <begin position="79"/>
        <end position="107"/>
    </location>
</feature>
<evidence type="ECO:0000313" key="4">
    <source>
        <dbReference type="Proteomes" id="UP000176603"/>
    </source>
</evidence>
<dbReference type="GO" id="GO:0004553">
    <property type="term" value="F:hydrolase activity, hydrolyzing O-glycosyl compounds"/>
    <property type="evidence" value="ECO:0007669"/>
    <property type="project" value="InterPro"/>
</dbReference>
<sequence length="245" mass="26115">MMRPMRRWFLVGWASLSAVLVATTAVFAVDMTSPSFQNFDSSAIPTQFKITSANYVLDASVEPIVNKSTSANFKVEHGSALKEGSAPVTPPTPPGGGGGGGGGGGPVAEVGPLKLTLEYRSPTFQRTQQVSGDRDSSMTRVLVNGSQNGVVLLSGLWQRVLPLFLGQNTVTVQGVTSAGQSKALRGAIQRLLIGDANTDRVVDDYDLSLLSRSWQKGAFMADYNEDGTVDDYDLSLLISHWGVIY</sequence>
<name>A0A1F7UM97_9BACT</name>
<feature type="chain" id="PRO_5009533080" description="Dockerin domain-containing protein" evidence="2">
    <location>
        <begin position="29"/>
        <end position="245"/>
    </location>
</feature>
<dbReference type="Proteomes" id="UP000176603">
    <property type="component" value="Unassembled WGS sequence"/>
</dbReference>
<feature type="signal peptide" evidence="2">
    <location>
        <begin position="1"/>
        <end position="28"/>
    </location>
</feature>
<protein>
    <recommendedName>
        <fullName evidence="5">Dockerin domain-containing protein</fullName>
    </recommendedName>
</protein>
<dbReference type="EMBL" id="MGEH01000023">
    <property type="protein sequence ID" value="OGL78838.1"/>
    <property type="molecule type" value="Genomic_DNA"/>
</dbReference>
<reference evidence="3 4" key="1">
    <citation type="journal article" date="2016" name="Nat. Commun.">
        <title>Thousands of microbial genomes shed light on interconnected biogeochemical processes in an aquifer system.</title>
        <authorList>
            <person name="Anantharaman K."/>
            <person name="Brown C.T."/>
            <person name="Hug L.A."/>
            <person name="Sharon I."/>
            <person name="Castelle C.J."/>
            <person name="Probst A.J."/>
            <person name="Thomas B.C."/>
            <person name="Singh A."/>
            <person name="Wilkins M.J."/>
            <person name="Karaoz U."/>
            <person name="Brodie E.L."/>
            <person name="Williams K.H."/>
            <person name="Hubbard S.S."/>
            <person name="Banfield J.F."/>
        </authorList>
    </citation>
    <scope>NUCLEOTIDE SEQUENCE [LARGE SCALE GENOMIC DNA]</scope>
</reference>
<dbReference type="SUPFAM" id="SSF63446">
    <property type="entry name" value="Type I dockerin domain"/>
    <property type="match status" value="1"/>
</dbReference>
<feature type="compositionally biased region" description="Gly residues" evidence="1">
    <location>
        <begin position="95"/>
        <end position="106"/>
    </location>
</feature>
<dbReference type="AlphaFoldDB" id="A0A1F7UM97"/>
<gene>
    <name evidence="3" type="ORF">A3E39_00200</name>
</gene>
<dbReference type="CDD" id="cd14254">
    <property type="entry name" value="Dockerin_II"/>
    <property type="match status" value="1"/>
</dbReference>
<evidence type="ECO:0008006" key="5">
    <source>
        <dbReference type="Google" id="ProtNLM"/>
    </source>
</evidence>
<dbReference type="InterPro" id="IPR036439">
    <property type="entry name" value="Dockerin_dom_sf"/>
</dbReference>
<keyword evidence="2" id="KW-0732">Signal</keyword>
<dbReference type="Pfam" id="PF00404">
    <property type="entry name" value="Dockerin_1"/>
    <property type="match status" value="1"/>
</dbReference>